<name>A0ABR2Z655_9AGAR</name>
<proteinExistence type="predicted"/>
<comment type="caution">
    <text evidence="1">The sequence shown here is derived from an EMBL/GenBank/DDBJ whole genome shotgun (WGS) entry which is preliminary data.</text>
</comment>
<dbReference type="EMBL" id="JBBXMP010001044">
    <property type="protein sequence ID" value="KAL0056705.1"/>
    <property type="molecule type" value="Genomic_DNA"/>
</dbReference>
<dbReference type="Proteomes" id="UP001437256">
    <property type="component" value="Unassembled WGS sequence"/>
</dbReference>
<organism evidence="1 2">
    <name type="scientific">Marasmius tenuissimus</name>
    <dbReference type="NCBI Taxonomy" id="585030"/>
    <lineage>
        <taxon>Eukaryota</taxon>
        <taxon>Fungi</taxon>
        <taxon>Dikarya</taxon>
        <taxon>Basidiomycota</taxon>
        <taxon>Agaricomycotina</taxon>
        <taxon>Agaricomycetes</taxon>
        <taxon>Agaricomycetidae</taxon>
        <taxon>Agaricales</taxon>
        <taxon>Marasmiineae</taxon>
        <taxon>Marasmiaceae</taxon>
        <taxon>Marasmius</taxon>
    </lineage>
</organism>
<reference evidence="1 2" key="1">
    <citation type="submission" date="2024-05" db="EMBL/GenBank/DDBJ databases">
        <title>A draft genome resource for the thread blight pathogen Marasmius tenuissimus strain MS-2.</title>
        <authorList>
            <person name="Yulfo-Soto G.E."/>
            <person name="Baruah I.K."/>
            <person name="Amoako-Attah I."/>
            <person name="Bukari Y."/>
            <person name="Meinhardt L.W."/>
            <person name="Bailey B.A."/>
            <person name="Cohen S.P."/>
        </authorList>
    </citation>
    <scope>NUCLEOTIDE SEQUENCE [LARGE SCALE GENOMIC DNA]</scope>
    <source>
        <strain evidence="1 2">MS-2</strain>
    </source>
</reference>
<keyword evidence="2" id="KW-1185">Reference proteome</keyword>
<evidence type="ECO:0000313" key="2">
    <source>
        <dbReference type="Proteomes" id="UP001437256"/>
    </source>
</evidence>
<gene>
    <name evidence="1" type="ORF">AAF712_016689</name>
</gene>
<sequence>MSSHPSSARDTFLGYSGGALLRFQNIEEALEELRRTQPPSVSTINISNSGRRIEAACQAMNALACYMEIDVETTSSHIIAHWDRFVSKWIIFFLQNTITSFESASTLGAEPNILEYFLFALPALLDYENNSMSMRSLRRRASMYIQPLVTHIWLFLIEEDPDYNLTRPWSTVLVRLMTGVHINKVDSPSSLTSSNRATLTRTKPKWPNWIHSEQAAAALGKKLLIALDLRIERVAIKRAHEADVSVLNDFVILLGARNRRRHFQRTGPQIQSYPYGWGKL</sequence>
<evidence type="ECO:0000313" key="1">
    <source>
        <dbReference type="EMBL" id="KAL0056705.1"/>
    </source>
</evidence>
<protein>
    <submittedName>
        <fullName evidence="1">Uncharacterized protein</fullName>
    </submittedName>
</protein>
<accession>A0ABR2Z655</accession>